<dbReference type="EMBL" id="BMIR01000001">
    <property type="protein sequence ID" value="GGE27552.1"/>
    <property type="molecule type" value="Genomic_DNA"/>
</dbReference>
<dbReference type="InterPro" id="IPR025736">
    <property type="entry name" value="PucR_C-HTH_dom"/>
</dbReference>
<comment type="similarity">
    <text evidence="1">Belongs to the CdaR family.</text>
</comment>
<sequence length="524" mass="60214">MSLTVFEAMKLGRLNECRIVAGHAGIKKEIKYVTVMEVPDIVNWLKGGELILTSLYPIKDDAESQIRLIKDLYEVGTVALAIKPNRFIDEIPSLILEEADKYNMPIIEIKESISYLDLMVPVMQALFSNQMIYQEDIAKANQIVNDIAVASKGIAQLTEILKEKTGNDITIETQLRYLTVPNATFDYKSLSLEQRGELMTLKQPVLMKRQRENQAVDCIVTPLFIDGKAIGYLTCWGVRLTHVGIDIAIMEKASTLFTLEFQKQKINYEVQQQYKNDFIRELLFNNVLTDTDLYEWGEKYGFLKKNRYVCVLLGNKKHHFGSEALALLEPILELWEQQGIYTAVRGYLSILLPIENAQEDQIKKRVENILTSMQSRMSEEKLYVGIGGFHEGIKGIRRSYAEAEKALRLSTHHSLTHYKDLGVFRLLDFIDDQEALREFYDETVGLLKAYDSDNQLDLLHTLISYLHYNSNLKMTADALFIHVNTLKYRLKRIHAITGYDIHQTEDLLNLQIGLKIAYLLREIS</sequence>
<dbReference type="InterPro" id="IPR012914">
    <property type="entry name" value="PucR_dom"/>
</dbReference>
<keyword evidence="6" id="KW-1185">Reference proteome</keyword>
<dbReference type="RefSeq" id="WP_188688029.1">
    <property type="nucleotide sequence ID" value="NZ_BMIR01000001.1"/>
</dbReference>
<dbReference type="InterPro" id="IPR051448">
    <property type="entry name" value="CdaR-like_regulators"/>
</dbReference>
<dbReference type="Pfam" id="PF17853">
    <property type="entry name" value="GGDEF_2"/>
    <property type="match status" value="1"/>
</dbReference>
<dbReference type="Gene3D" id="1.10.10.2840">
    <property type="entry name" value="PucR C-terminal helix-turn-helix domain"/>
    <property type="match status" value="1"/>
</dbReference>
<reference evidence="5" key="2">
    <citation type="submission" date="2020-09" db="EMBL/GenBank/DDBJ databases">
        <authorList>
            <person name="Sun Q."/>
            <person name="Zhou Y."/>
        </authorList>
    </citation>
    <scope>NUCLEOTIDE SEQUENCE</scope>
    <source>
        <strain evidence="5">CGMCC 1.15371</strain>
    </source>
</reference>
<dbReference type="AlphaFoldDB" id="A0A8J2YF14"/>
<feature type="domain" description="CdaR GGDEF-like" evidence="4">
    <location>
        <begin position="290"/>
        <end position="409"/>
    </location>
</feature>
<accession>A0A8J2YF14</accession>
<protein>
    <submittedName>
        <fullName evidence="5">CdaR family transcriptional regulator</fullName>
    </submittedName>
</protein>
<evidence type="ECO:0000313" key="5">
    <source>
        <dbReference type="EMBL" id="GGE27552.1"/>
    </source>
</evidence>
<evidence type="ECO:0000259" key="4">
    <source>
        <dbReference type="Pfam" id="PF17853"/>
    </source>
</evidence>
<name>A0A8J2YF14_9BACL</name>
<gene>
    <name evidence="5" type="ORF">GCM10011391_02450</name>
</gene>
<evidence type="ECO:0000256" key="1">
    <source>
        <dbReference type="ARBA" id="ARBA00006754"/>
    </source>
</evidence>
<organism evidence="5 6">
    <name type="scientific">Pullulanibacillus camelliae</name>
    <dbReference type="NCBI Taxonomy" id="1707096"/>
    <lineage>
        <taxon>Bacteria</taxon>
        <taxon>Bacillati</taxon>
        <taxon>Bacillota</taxon>
        <taxon>Bacilli</taxon>
        <taxon>Bacillales</taxon>
        <taxon>Sporolactobacillaceae</taxon>
        <taxon>Pullulanibacillus</taxon>
    </lineage>
</organism>
<proteinExistence type="inferred from homology"/>
<dbReference type="InterPro" id="IPR042070">
    <property type="entry name" value="PucR_C-HTH_sf"/>
</dbReference>
<feature type="domain" description="PucR C-terminal helix-turn-helix" evidence="3">
    <location>
        <begin position="458"/>
        <end position="516"/>
    </location>
</feature>
<evidence type="ECO:0000259" key="2">
    <source>
        <dbReference type="Pfam" id="PF07905"/>
    </source>
</evidence>
<evidence type="ECO:0000259" key="3">
    <source>
        <dbReference type="Pfam" id="PF13556"/>
    </source>
</evidence>
<dbReference type="Pfam" id="PF07905">
    <property type="entry name" value="PucR"/>
    <property type="match status" value="1"/>
</dbReference>
<comment type="caution">
    <text evidence="5">The sequence shown here is derived from an EMBL/GenBank/DDBJ whole genome shotgun (WGS) entry which is preliminary data.</text>
</comment>
<dbReference type="PANTHER" id="PTHR33744:SF1">
    <property type="entry name" value="DNA-BINDING TRANSCRIPTIONAL ACTIVATOR ADER"/>
    <property type="match status" value="1"/>
</dbReference>
<feature type="domain" description="Purine catabolism PurC-like" evidence="2">
    <location>
        <begin position="8"/>
        <end position="126"/>
    </location>
</feature>
<dbReference type="InterPro" id="IPR041522">
    <property type="entry name" value="CdaR_GGDEF"/>
</dbReference>
<dbReference type="Proteomes" id="UP000628775">
    <property type="component" value="Unassembled WGS sequence"/>
</dbReference>
<evidence type="ECO:0000313" key="6">
    <source>
        <dbReference type="Proteomes" id="UP000628775"/>
    </source>
</evidence>
<dbReference type="Pfam" id="PF13556">
    <property type="entry name" value="HTH_30"/>
    <property type="match status" value="1"/>
</dbReference>
<reference evidence="5" key="1">
    <citation type="journal article" date="2014" name="Int. J. Syst. Evol. Microbiol.">
        <title>Complete genome sequence of Corynebacterium casei LMG S-19264T (=DSM 44701T), isolated from a smear-ripened cheese.</title>
        <authorList>
            <consortium name="US DOE Joint Genome Institute (JGI-PGF)"/>
            <person name="Walter F."/>
            <person name="Albersmeier A."/>
            <person name="Kalinowski J."/>
            <person name="Ruckert C."/>
        </authorList>
    </citation>
    <scope>NUCLEOTIDE SEQUENCE</scope>
    <source>
        <strain evidence="5">CGMCC 1.15371</strain>
    </source>
</reference>
<dbReference type="PANTHER" id="PTHR33744">
    <property type="entry name" value="CARBOHYDRATE DIACID REGULATOR"/>
    <property type="match status" value="1"/>
</dbReference>